<keyword evidence="1" id="KW-1133">Transmembrane helix</keyword>
<gene>
    <name evidence="2" type="ORF">RMAR1173_LOCUS14561</name>
</gene>
<evidence type="ECO:0000256" key="1">
    <source>
        <dbReference type="SAM" id="Phobius"/>
    </source>
</evidence>
<dbReference type="EMBL" id="HBHJ01022046">
    <property type="protein sequence ID" value="CAD9699355.1"/>
    <property type="molecule type" value="Transcribed_RNA"/>
</dbReference>
<reference evidence="2" key="1">
    <citation type="submission" date="2021-01" db="EMBL/GenBank/DDBJ databases">
        <authorList>
            <person name="Corre E."/>
            <person name="Pelletier E."/>
            <person name="Niang G."/>
            <person name="Scheremetjew M."/>
            <person name="Finn R."/>
            <person name="Kale V."/>
            <person name="Holt S."/>
            <person name="Cochrane G."/>
            <person name="Meng A."/>
            <person name="Brown T."/>
            <person name="Cohen L."/>
        </authorList>
    </citation>
    <scope>NUCLEOTIDE SEQUENCE</scope>
    <source>
        <strain evidence="2">CCMP1243</strain>
    </source>
</reference>
<sequence length="182" mass="20645">MTQHGSVKVEVPDGATPLYDVNGSSGLNDIIESLQEQVYTMAREAGNAPSGLLDDIQAFTAAVDWSERWIQALLGFHVALWMITLWTRRYIWWQCGTFFAVCGLVWSAEPMNTWAAAHWQDFSKQDYFQPNGFFVGVMYAAPLLALAMFQMINFLCIAANLLVEVKRKELRRKKSDQGKKDN</sequence>
<feature type="transmembrane region" description="Helical" evidence="1">
    <location>
        <begin position="137"/>
        <end position="163"/>
    </location>
</feature>
<keyword evidence="1" id="KW-0812">Transmembrane</keyword>
<proteinExistence type="predicted"/>
<name>A0A7S2SGF8_9STRA</name>
<evidence type="ECO:0000313" key="2">
    <source>
        <dbReference type="EMBL" id="CAD9699355.1"/>
    </source>
</evidence>
<protein>
    <recommendedName>
        <fullName evidence="3">Transmembrane protein 18</fullName>
    </recommendedName>
</protein>
<accession>A0A7S2SGF8</accession>
<keyword evidence="1" id="KW-0472">Membrane</keyword>
<organism evidence="2">
    <name type="scientific">Rhizochromulina marina</name>
    <dbReference type="NCBI Taxonomy" id="1034831"/>
    <lineage>
        <taxon>Eukaryota</taxon>
        <taxon>Sar</taxon>
        <taxon>Stramenopiles</taxon>
        <taxon>Ochrophyta</taxon>
        <taxon>Dictyochophyceae</taxon>
        <taxon>Rhizochromulinales</taxon>
        <taxon>Rhizochromulina</taxon>
    </lineage>
</organism>
<dbReference type="Pfam" id="PF14770">
    <property type="entry name" value="TMEM18"/>
    <property type="match status" value="1"/>
</dbReference>
<dbReference type="InterPro" id="IPR026721">
    <property type="entry name" value="TMEM18"/>
</dbReference>
<dbReference type="AlphaFoldDB" id="A0A7S2SGF8"/>
<evidence type="ECO:0008006" key="3">
    <source>
        <dbReference type="Google" id="ProtNLM"/>
    </source>
</evidence>